<dbReference type="Pfam" id="PF00067">
    <property type="entry name" value="p450"/>
    <property type="match status" value="1"/>
</dbReference>
<evidence type="ECO:0000256" key="4">
    <source>
        <dbReference type="ARBA" id="ARBA00022617"/>
    </source>
</evidence>
<keyword evidence="11" id="KW-0472">Membrane</keyword>
<keyword evidence="10" id="KW-0503">Monooxygenase</keyword>
<proteinExistence type="inferred from homology"/>
<keyword evidence="7" id="KW-1133">Transmembrane helix</keyword>
<keyword evidence="4" id="KW-0349">Heme</keyword>
<evidence type="ECO:0000256" key="11">
    <source>
        <dbReference type="ARBA" id="ARBA00023136"/>
    </source>
</evidence>
<evidence type="ECO:0000256" key="5">
    <source>
        <dbReference type="ARBA" id="ARBA00022692"/>
    </source>
</evidence>
<dbReference type="Proteomes" id="UP001498398">
    <property type="component" value="Unassembled WGS sequence"/>
</dbReference>
<keyword evidence="5" id="KW-0812">Transmembrane</keyword>
<evidence type="ECO:0000256" key="2">
    <source>
        <dbReference type="ARBA" id="ARBA00004167"/>
    </source>
</evidence>
<evidence type="ECO:0000256" key="3">
    <source>
        <dbReference type="ARBA" id="ARBA00010617"/>
    </source>
</evidence>
<comment type="caution">
    <text evidence="12">The sequence shown here is derived from an EMBL/GenBank/DDBJ whole genome shotgun (WGS) entry which is preliminary data.</text>
</comment>
<gene>
    <name evidence="12" type="ORF">VKT23_011059</name>
</gene>
<keyword evidence="9" id="KW-0408">Iron</keyword>
<reference evidence="12 13" key="1">
    <citation type="submission" date="2024-01" db="EMBL/GenBank/DDBJ databases">
        <title>A draft genome for the cacao thread blight pathogen Marasmiellus scandens.</title>
        <authorList>
            <person name="Baruah I.K."/>
            <person name="Leung J."/>
            <person name="Bukari Y."/>
            <person name="Amoako-Attah I."/>
            <person name="Meinhardt L.W."/>
            <person name="Bailey B.A."/>
            <person name="Cohen S.P."/>
        </authorList>
    </citation>
    <scope>NUCLEOTIDE SEQUENCE [LARGE SCALE GENOMIC DNA]</scope>
    <source>
        <strain evidence="12 13">GH-19</strain>
    </source>
</reference>
<dbReference type="SUPFAM" id="SSF48264">
    <property type="entry name" value="Cytochrome P450"/>
    <property type="match status" value="1"/>
</dbReference>
<keyword evidence="8" id="KW-0560">Oxidoreductase</keyword>
<evidence type="ECO:0000256" key="7">
    <source>
        <dbReference type="ARBA" id="ARBA00022989"/>
    </source>
</evidence>
<comment type="cofactor">
    <cofactor evidence="1">
        <name>heme</name>
        <dbReference type="ChEBI" id="CHEBI:30413"/>
    </cofactor>
</comment>
<evidence type="ECO:0000256" key="1">
    <source>
        <dbReference type="ARBA" id="ARBA00001971"/>
    </source>
</evidence>
<organism evidence="12 13">
    <name type="scientific">Marasmiellus scandens</name>
    <dbReference type="NCBI Taxonomy" id="2682957"/>
    <lineage>
        <taxon>Eukaryota</taxon>
        <taxon>Fungi</taxon>
        <taxon>Dikarya</taxon>
        <taxon>Basidiomycota</taxon>
        <taxon>Agaricomycotina</taxon>
        <taxon>Agaricomycetes</taxon>
        <taxon>Agaricomycetidae</taxon>
        <taxon>Agaricales</taxon>
        <taxon>Marasmiineae</taxon>
        <taxon>Omphalotaceae</taxon>
        <taxon>Marasmiellus</taxon>
    </lineage>
</organism>
<dbReference type="PANTHER" id="PTHR46300">
    <property type="entry name" value="P450, PUTATIVE (EUROFUNG)-RELATED-RELATED"/>
    <property type="match status" value="1"/>
</dbReference>
<evidence type="ECO:0000256" key="6">
    <source>
        <dbReference type="ARBA" id="ARBA00022723"/>
    </source>
</evidence>
<evidence type="ECO:0000313" key="13">
    <source>
        <dbReference type="Proteomes" id="UP001498398"/>
    </source>
</evidence>
<accession>A0ABR1JAQ3</accession>
<dbReference type="EMBL" id="JBANRG010000023">
    <property type="protein sequence ID" value="KAK7455187.1"/>
    <property type="molecule type" value="Genomic_DNA"/>
</dbReference>
<dbReference type="InterPro" id="IPR036396">
    <property type="entry name" value="Cyt_P450_sf"/>
</dbReference>
<evidence type="ECO:0000313" key="12">
    <source>
        <dbReference type="EMBL" id="KAK7455187.1"/>
    </source>
</evidence>
<dbReference type="InterPro" id="IPR001128">
    <property type="entry name" value="Cyt_P450"/>
</dbReference>
<dbReference type="InterPro" id="IPR050364">
    <property type="entry name" value="Cytochrome_P450_fung"/>
</dbReference>
<sequence>MSHHSEVLQKAQQELDRVIGSHRLPDFNDRKDLPYVEAFLKEVERMYPVTPLAIPHRVITDDIYDGYFIPKGTTVVGNAWQD</sequence>
<comment type="subcellular location">
    <subcellularLocation>
        <location evidence="2">Membrane</location>
        <topology evidence="2">Single-pass membrane protein</topology>
    </subcellularLocation>
</comment>
<dbReference type="Gene3D" id="1.10.630.10">
    <property type="entry name" value="Cytochrome P450"/>
    <property type="match status" value="1"/>
</dbReference>
<keyword evidence="6" id="KW-0479">Metal-binding</keyword>
<dbReference type="PANTHER" id="PTHR46300:SF2">
    <property type="entry name" value="CYTOCHROME P450 MONOOXYGENASE ALNH-RELATED"/>
    <property type="match status" value="1"/>
</dbReference>
<protein>
    <recommendedName>
        <fullName evidence="14">Cytochrome P450</fullName>
    </recommendedName>
</protein>
<name>A0ABR1JAQ3_9AGAR</name>
<evidence type="ECO:0000256" key="9">
    <source>
        <dbReference type="ARBA" id="ARBA00023004"/>
    </source>
</evidence>
<keyword evidence="13" id="KW-1185">Reference proteome</keyword>
<evidence type="ECO:0000256" key="10">
    <source>
        <dbReference type="ARBA" id="ARBA00023033"/>
    </source>
</evidence>
<comment type="similarity">
    <text evidence="3">Belongs to the cytochrome P450 family.</text>
</comment>
<evidence type="ECO:0008006" key="14">
    <source>
        <dbReference type="Google" id="ProtNLM"/>
    </source>
</evidence>
<evidence type="ECO:0000256" key="8">
    <source>
        <dbReference type="ARBA" id="ARBA00023002"/>
    </source>
</evidence>